<dbReference type="InterPro" id="IPR002083">
    <property type="entry name" value="MATH/TRAF_dom"/>
</dbReference>
<sequence length="336" mass="36618">MQSNPSSPQPGRAPPSTTTSSTSAVETVQGTHVFHLCGYKFLRGIGAGRSVRSGTFAVGGYLWSLRFFPGGDGSTRWEPTTPLLALTTTGGTGHGSPSARIAVKRSKLEDFAVLRGDRVSVVCVVGVIKNPRVSPAETIVSRVELRPPDMPECLGRLLEQGVGTDVNIHVGDETFAAHKIVLAMRSPVFKAQLYGPMRGKVEQDLSIDDMQPAVFRALLRFIYTDSLPIIGGQYEDDRREMVCHLLIAADRYGMERLKTICQGILCKALAVHTVADMLALADQHHCSMLKDACMEFIFSPNRLGDVVESHGYAKLRTTCPSVLVEILEKSSEFQKT</sequence>
<feature type="region of interest" description="Disordered" evidence="3">
    <location>
        <begin position="1"/>
        <end position="24"/>
    </location>
</feature>
<feature type="domain" description="BTB" evidence="4">
    <location>
        <begin position="164"/>
        <end position="231"/>
    </location>
</feature>
<name>A0ABC9BYT9_9POAL</name>
<dbReference type="InterPro" id="IPR008974">
    <property type="entry name" value="TRAF-like"/>
</dbReference>
<comment type="pathway">
    <text evidence="1">Protein modification; protein ubiquitination.</text>
</comment>
<organism evidence="5 6">
    <name type="scientific">Urochloa decumbens</name>
    <dbReference type="NCBI Taxonomy" id="240449"/>
    <lineage>
        <taxon>Eukaryota</taxon>
        <taxon>Viridiplantae</taxon>
        <taxon>Streptophyta</taxon>
        <taxon>Embryophyta</taxon>
        <taxon>Tracheophyta</taxon>
        <taxon>Spermatophyta</taxon>
        <taxon>Magnoliopsida</taxon>
        <taxon>Liliopsida</taxon>
        <taxon>Poales</taxon>
        <taxon>Poaceae</taxon>
        <taxon>PACMAD clade</taxon>
        <taxon>Panicoideae</taxon>
        <taxon>Panicodae</taxon>
        <taxon>Paniceae</taxon>
        <taxon>Melinidinae</taxon>
        <taxon>Urochloa</taxon>
    </lineage>
</organism>
<evidence type="ECO:0000313" key="5">
    <source>
        <dbReference type="EMBL" id="CAL5011152.1"/>
    </source>
</evidence>
<evidence type="ECO:0000313" key="6">
    <source>
        <dbReference type="Proteomes" id="UP001497457"/>
    </source>
</evidence>
<dbReference type="AlphaFoldDB" id="A0ABC9BYT9"/>
<evidence type="ECO:0000256" key="3">
    <source>
        <dbReference type="SAM" id="MobiDB-lite"/>
    </source>
</evidence>
<dbReference type="Gene3D" id="1.25.40.420">
    <property type="match status" value="1"/>
</dbReference>
<reference evidence="5" key="1">
    <citation type="submission" date="2024-10" db="EMBL/GenBank/DDBJ databases">
        <authorList>
            <person name="Ryan C."/>
        </authorList>
    </citation>
    <scope>NUCLEOTIDE SEQUENCE [LARGE SCALE GENOMIC DNA]</scope>
</reference>
<gene>
    <name evidence="5" type="ORF">URODEC1_LOCUS70320</name>
</gene>
<dbReference type="SUPFAM" id="SSF54695">
    <property type="entry name" value="POZ domain"/>
    <property type="match status" value="1"/>
</dbReference>
<dbReference type="InterPro" id="IPR056423">
    <property type="entry name" value="BACK_BPM_SPOP"/>
</dbReference>
<dbReference type="Gene3D" id="3.30.710.10">
    <property type="entry name" value="Potassium Channel Kv1.1, Chain A"/>
    <property type="match status" value="1"/>
</dbReference>
<dbReference type="PANTHER" id="PTHR26379">
    <property type="entry name" value="BTB/POZ AND MATH DOMAIN-CONTAINING PROTEIN 1"/>
    <property type="match status" value="1"/>
</dbReference>
<accession>A0ABC9BYT9</accession>
<dbReference type="CDD" id="cd00121">
    <property type="entry name" value="MATH"/>
    <property type="match status" value="1"/>
</dbReference>
<dbReference type="SMART" id="SM00225">
    <property type="entry name" value="BTB"/>
    <property type="match status" value="1"/>
</dbReference>
<dbReference type="PANTHER" id="PTHR26379:SF438">
    <property type="entry name" value="OS08G0128700 PROTEIN"/>
    <property type="match status" value="1"/>
</dbReference>
<keyword evidence="6" id="KW-1185">Reference proteome</keyword>
<dbReference type="PROSITE" id="PS50097">
    <property type="entry name" value="BTB"/>
    <property type="match status" value="1"/>
</dbReference>
<dbReference type="EMBL" id="OZ075138">
    <property type="protein sequence ID" value="CAL5011152.1"/>
    <property type="molecule type" value="Genomic_DNA"/>
</dbReference>
<dbReference type="Pfam" id="PF24570">
    <property type="entry name" value="BACK_BPM_SPOP"/>
    <property type="match status" value="1"/>
</dbReference>
<protein>
    <recommendedName>
        <fullName evidence="4">BTB domain-containing protein</fullName>
    </recommendedName>
</protein>
<dbReference type="Proteomes" id="UP001497457">
    <property type="component" value="Chromosome 28b"/>
</dbReference>
<evidence type="ECO:0000256" key="1">
    <source>
        <dbReference type="ARBA" id="ARBA00004906"/>
    </source>
</evidence>
<dbReference type="SUPFAM" id="SSF49599">
    <property type="entry name" value="TRAF domain-like"/>
    <property type="match status" value="1"/>
</dbReference>
<dbReference type="InterPro" id="IPR011333">
    <property type="entry name" value="SKP1/BTB/POZ_sf"/>
</dbReference>
<evidence type="ECO:0000259" key="4">
    <source>
        <dbReference type="PROSITE" id="PS50097"/>
    </source>
</evidence>
<dbReference type="Pfam" id="PF00651">
    <property type="entry name" value="BTB"/>
    <property type="match status" value="1"/>
</dbReference>
<dbReference type="Gene3D" id="2.60.210.10">
    <property type="entry name" value="Apoptosis, Tumor Necrosis Factor Receptor Associated Protein 2, Chain A"/>
    <property type="match status" value="1"/>
</dbReference>
<dbReference type="InterPro" id="IPR045005">
    <property type="entry name" value="BPM1-6"/>
</dbReference>
<evidence type="ECO:0000256" key="2">
    <source>
        <dbReference type="ARBA" id="ARBA00010846"/>
    </source>
</evidence>
<dbReference type="InterPro" id="IPR000210">
    <property type="entry name" value="BTB/POZ_dom"/>
</dbReference>
<proteinExistence type="inferred from homology"/>
<comment type="similarity">
    <text evidence="2">Belongs to the Tdpoz family.</text>
</comment>